<keyword evidence="5" id="KW-0808">Transferase</keyword>
<evidence type="ECO:0000256" key="13">
    <source>
        <dbReference type="ARBA" id="ARBA00023136"/>
    </source>
</evidence>
<comment type="catalytic activity">
    <reaction evidence="16">
        <text>phytol + CTP = phytyl phosphate + CDP + H(+)</text>
        <dbReference type="Rhea" id="RHEA:38055"/>
        <dbReference type="ChEBI" id="CHEBI:15378"/>
        <dbReference type="ChEBI" id="CHEBI:17327"/>
        <dbReference type="ChEBI" id="CHEBI:37563"/>
        <dbReference type="ChEBI" id="CHEBI:58069"/>
        <dbReference type="ChEBI" id="CHEBI:75483"/>
        <dbReference type="EC" id="2.7.1.182"/>
    </reaction>
</comment>
<evidence type="ECO:0000256" key="3">
    <source>
        <dbReference type="ARBA" id="ARBA00022528"/>
    </source>
</evidence>
<sequence>MPADILPQLREQQGAAGAVLRSLLSEVDAADCSTAQQLFVDMQAAGLPQQLRAFAQAVAGRIPLSTACNNPGCVSLAQRSEQLLVTSKSCRCSRCRAARYCCKACQVEHWKWHTALCKGKAQQAAAAAPAPAAAAAAHG</sequence>
<dbReference type="PANTHER" id="PTHR32523">
    <property type="entry name" value="PHYTOL KINASE 1, CHLOROPLASTIC"/>
    <property type="match status" value="1"/>
</dbReference>
<keyword evidence="12" id="KW-1133">Transmembrane helix</keyword>
<comment type="similarity">
    <text evidence="2">Belongs to the polyprenol kinase family.</text>
</comment>
<keyword evidence="8 17" id="KW-0863">Zinc-finger</keyword>
<evidence type="ECO:0000256" key="9">
    <source>
        <dbReference type="ARBA" id="ARBA00022777"/>
    </source>
</evidence>
<evidence type="ECO:0000256" key="16">
    <source>
        <dbReference type="ARBA" id="ARBA00048889"/>
    </source>
</evidence>
<keyword evidence="3" id="KW-0150">Chloroplast</keyword>
<dbReference type="Proteomes" id="UP000256970">
    <property type="component" value="Unassembled WGS sequence"/>
</dbReference>
<evidence type="ECO:0000256" key="7">
    <source>
        <dbReference type="ARBA" id="ARBA00022723"/>
    </source>
</evidence>
<dbReference type="Gene3D" id="6.10.140.2220">
    <property type="match status" value="1"/>
</dbReference>
<evidence type="ECO:0000256" key="11">
    <source>
        <dbReference type="ARBA" id="ARBA00022946"/>
    </source>
</evidence>
<accession>A0A383VJP3</accession>
<keyword evidence="11" id="KW-0809">Transit peptide</keyword>
<dbReference type="EC" id="2.7.1.182" evidence="15"/>
<evidence type="ECO:0000256" key="2">
    <source>
        <dbReference type="ARBA" id="ARBA00010794"/>
    </source>
</evidence>
<evidence type="ECO:0000259" key="18">
    <source>
        <dbReference type="PROSITE" id="PS50865"/>
    </source>
</evidence>
<dbReference type="InterPro" id="IPR039606">
    <property type="entry name" value="Phytol/farnesol_kinase"/>
</dbReference>
<reference evidence="19 20" key="1">
    <citation type="submission" date="2016-10" db="EMBL/GenBank/DDBJ databases">
        <authorList>
            <person name="Cai Z."/>
        </authorList>
    </citation>
    <scope>NUCLEOTIDE SEQUENCE [LARGE SCALE GENOMIC DNA]</scope>
</reference>
<evidence type="ECO:0000256" key="10">
    <source>
        <dbReference type="ARBA" id="ARBA00022833"/>
    </source>
</evidence>
<organism evidence="19 20">
    <name type="scientific">Tetradesmus obliquus</name>
    <name type="common">Green alga</name>
    <name type="synonym">Acutodesmus obliquus</name>
    <dbReference type="NCBI Taxonomy" id="3088"/>
    <lineage>
        <taxon>Eukaryota</taxon>
        <taxon>Viridiplantae</taxon>
        <taxon>Chlorophyta</taxon>
        <taxon>core chlorophytes</taxon>
        <taxon>Chlorophyceae</taxon>
        <taxon>CS clade</taxon>
        <taxon>Sphaeropleales</taxon>
        <taxon>Scenedesmaceae</taxon>
        <taxon>Tetradesmus</taxon>
    </lineage>
</organism>
<gene>
    <name evidence="19" type="ORF">BQ4739_LOCUS5099</name>
</gene>
<dbReference type="EMBL" id="FNXT01000420">
    <property type="protein sequence ID" value="SZX64596.1"/>
    <property type="molecule type" value="Genomic_DNA"/>
</dbReference>
<keyword evidence="4" id="KW-0934">Plastid</keyword>
<comment type="pathway">
    <text evidence="14">Cofactor biosynthesis; tocopherol biosynthesis.</text>
</comment>
<evidence type="ECO:0000256" key="1">
    <source>
        <dbReference type="ARBA" id="ARBA00004508"/>
    </source>
</evidence>
<keyword evidence="10" id="KW-0862">Zinc</keyword>
<name>A0A383VJP3_TETOB</name>
<evidence type="ECO:0000256" key="15">
    <source>
        <dbReference type="ARBA" id="ARBA00039024"/>
    </source>
</evidence>
<evidence type="ECO:0000256" key="4">
    <source>
        <dbReference type="ARBA" id="ARBA00022640"/>
    </source>
</evidence>
<keyword evidence="9" id="KW-0418">Kinase</keyword>
<feature type="domain" description="MYND-type" evidence="18">
    <location>
        <begin position="73"/>
        <end position="117"/>
    </location>
</feature>
<dbReference type="PROSITE" id="PS50865">
    <property type="entry name" value="ZF_MYND_2"/>
    <property type="match status" value="1"/>
</dbReference>
<evidence type="ECO:0000256" key="17">
    <source>
        <dbReference type="PROSITE-ProRule" id="PRU00134"/>
    </source>
</evidence>
<keyword evidence="6" id="KW-0812">Transmembrane</keyword>
<dbReference type="AlphaFoldDB" id="A0A383VJP3"/>
<dbReference type="GO" id="GO:0016020">
    <property type="term" value="C:membrane"/>
    <property type="evidence" value="ECO:0007669"/>
    <property type="project" value="UniProtKB-SubCell"/>
</dbReference>
<dbReference type="GO" id="GO:0010276">
    <property type="term" value="F:phytol kinase activity"/>
    <property type="evidence" value="ECO:0007669"/>
    <property type="project" value="UniProtKB-EC"/>
</dbReference>
<keyword evidence="13" id="KW-0472">Membrane</keyword>
<proteinExistence type="inferred from homology"/>
<dbReference type="SUPFAM" id="SSF144232">
    <property type="entry name" value="HIT/MYND zinc finger-like"/>
    <property type="match status" value="1"/>
</dbReference>
<evidence type="ECO:0000313" key="20">
    <source>
        <dbReference type="Proteomes" id="UP000256970"/>
    </source>
</evidence>
<evidence type="ECO:0000313" key="19">
    <source>
        <dbReference type="EMBL" id="SZX64596.1"/>
    </source>
</evidence>
<keyword evidence="20" id="KW-1185">Reference proteome</keyword>
<evidence type="ECO:0000256" key="8">
    <source>
        <dbReference type="ARBA" id="ARBA00022771"/>
    </source>
</evidence>
<evidence type="ECO:0000256" key="5">
    <source>
        <dbReference type="ARBA" id="ARBA00022679"/>
    </source>
</evidence>
<protein>
    <recommendedName>
        <fullName evidence="15">phytol kinase</fullName>
        <ecNumber evidence="15">2.7.1.182</ecNumber>
    </recommendedName>
</protein>
<dbReference type="GO" id="GO:0009507">
    <property type="term" value="C:chloroplast"/>
    <property type="evidence" value="ECO:0007669"/>
    <property type="project" value="UniProtKB-SubCell"/>
</dbReference>
<evidence type="ECO:0000256" key="14">
    <source>
        <dbReference type="ARBA" id="ARBA00024015"/>
    </source>
</evidence>
<evidence type="ECO:0000256" key="12">
    <source>
        <dbReference type="ARBA" id="ARBA00022989"/>
    </source>
</evidence>
<keyword evidence="7" id="KW-0479">Metal-binding</keyword>
<dbReference type="Pfam" id="PF01753">
    <property type="entry name" value="zf-MYND"/>
    <property type="match status" value="1"/>
</dbReference>
<evidence type="ECO:0000256" key="6">
    <source>
        <dbReference type="ARBA" id="ARBA00022692"/>
    </source>
</evidence>
<dbReference type="GO" id="GO:0008270">
    <property type="term" value="F:zinc ion binding"/>
    <property type="evidence" value="ECO:0007669"/>
    <property type="project" value="UniProtKB-KW"/>
</dbReference>
<dbReference type="InterPro" id="IPR002893">
    <property type="entry name" value="Znf_MYND"/>
</dbReference>
<dbReference type="PANTHER" id="PTHR32523:SF8">
    <property type="entry name" value="DOLICHOL KINASE"/>
    <property type="match status" value="1"/>
</dbReference>
<comment type="subcellular location">
    <subcellularLocation>
        <location evidence="1">Plastid</location>
        <location evidence="1">Chloroplast membrane</location>
        <topology evidence="1">Multi-pass membrane protein</topology>
    </subcellularLocation>
</comment>